<dbReference type="Proteomes" id="UP000286678">
    <property type="component" value="Unassembled WGS sequence"/>
</dbReference>
<dbReference type="EMBL" id="PIPT01000006">
    <property type="protein sequence ID" value="RUO47268.1"/>
    <property type="molecule type" value="Genomic_DNA"/>
</dbReference>
<reference evidence="4" key="1">
    <citation type="journal article" date="2018" name="Front. Microbiol.">
        <title>Genome-Based Analysis Reveals the Taxonomy and Diversity of the Family Idiomarinaceae.</title>
        <authorList>
            <person name="Liu Y."/>
            <person name="Lai Q."/>
            <person name="Shao Z."/>
        </authorList>
    </citation>
    <scope>NUCLEOTIDE SEQUENCE [LARGE SCALE GENOMIC DNA]</scope>
    <source>
        <strain evidence="4">SW15</strain>
    </source>
</reference>
<dbReference type="InterPro" id="IPR019934">
    <property type="entry name" value="CHP03545"/>
</dbReference>
<dbReference type="AlphaFoldDB" id="A0A432XEU7"/>
<keyword evidence="2" id="KW-0472">Membrane</keyword>
<name>A0A432XEU7_9GAMM</name>
<feature type="transmembrane region" description="Helical" evidence="2">
    <location>
        <begin position="12"/>
        <end position="36"/>
    </location>
</feature>
<proteinExistence type="predicted"/>
<keyword evidence="2" id="KW-1133">Transmembrane helix</keyword>
<evidence type="ECO:0000313" key="3">
    <source>
        <dbReference type="EMBL" id="RUO47268.1"/>
    </source>
</evidence>
<protein>
    <submittedName>
        <fullName evidence="3">TIGR03545 family protein</fullName>
    </submittedName>
</protein>
<keyword evidence="2" id="KW-0812">Transmembrane</keyword>
<gene>
    <name evidence="3" type="ORF">CWE21_08725</name>
</gene>
<sequence length="593" mass="66303">MSMEQHTVRRSAFRWPGLVAFLIIVGVIAAFSWLLLDTILKWSLERTLGTLNGAEVNIAQVEHQWVPLKIRMSDVQVTDPAQPEYNRVAIGEVAGELSWEQLLLGRFHFEEVVSTGIRVHTQRDNAGEVYQLPDKSQMQSWFGENMQELQLSMPSVDEVIDRVDLRTPTAISEARQSFETQKQRVEGLISKLPSKERLAEYEAQVKELSEGDISTPAQLQQRKEKFDKLKQQFASDKAAIEEFKEVATTAVAELKTQMQNVKEAPQHDLDRVGELMQLNSQGLSEITAVLFGEQARRWADYMLLAYEQLMPMLQRSADETAVKPPRGEGIWFSFTGADAPPDFLIKKARTEFAVGPTVLDVDWENITHQHAQLGQPTVFRARGENNALWSLLQLNGELALTAEGFDARQQWKVQGVNLAETALSQRSEFAAKILSALLDSEGNIVLRDSQFDGNAILRLANMTIDAEAENQWAQVIAKALESLNRLDINADIKGALMSPDFKLSSDLDRQLGQALKSAAMDAAGSELTELRQRLATQSEGFVGEYGDDLSELSGLLTDAENREERLQSLLEAKLQDKLEDKVKDKLKGLLGGN</sequence>
<evidence type="ECO:0000256" key="1">
    <source>
        <dbReference type="SAM" id="Coils"/>
    </source>
</evidence>
<feature type="coiled-coil region" evidence="1">
    <location>
        <begin position="549"/>
        <end position="576"/>
    </location>
</feature>
<keyword evidence="1" id="KW-0175">Coiled coil</keyword>
<organism evidence="3 4">
    <name type="scientific">Pseudidiomarina aquimaris</name>
    <dbReference type="NCBI Taxonomy" id="641841"/>
    <lineage>
        <taxon>Bacteria</taxon>
        <taxon>Pseudomonadati</taxon>
        <taxon>Pseudomonadota</taxon>
        <taxon>Gammaproteobacteria</taxon>
        <taxon>Alteromonadales</taxon>
        <taxon>Idiomarinaceae</taxon>
        <taxon>Pseudidiomarina</taxon>
    </lineage>
</organism>
<evidence type="ECO:0000313" key="4">
    <source>
        <dbReference type="Proteomes" id="UP000286678"/>
    </source>
</evidence>
<comment type="caution">
    <text evidence="3">The sequence shown here is derived from an EMBL/GenBank/DDBJ whole genome shotgun (WGS) entry which is preliminary data.</text>
</comment>
<keyword evidence="4" id="KW-1185">Reference proteome</keyword>
<accession>A0A432XEU7</accession>
<evidence type="ECO:0000256" key="2">
    <source>
        <dbReference type="SAM" id="Phobius"/>
    </source>
</evidence>
<dbReference type="NCBIfam" id="TIGR03545">
    <property type="entry name" value="TIGR03545 family protein"/>
    <property type="match status" value="1"/>
</dbReference>